<dbReference type="OrthoDB" id="9780518at2"/>
<dbReference type="InterPro" id="IPR050766">
    <property type="entry name" value="Bact_Lucif_Oxidored"/>
</dbReference>
<evidence type="ECO:0000256" key="1">
    <source>
        <dbReference type="ARBA" id="ARBA00007789"/>
    </source>
</evidence>
<evidence type="ECO:0000313" key="3">
    <source>
        <dbReference type="EMBL" id="PWA12039.1"/>
    </source>
</evidence>
<gene>
    <name evidence="3" type="ORF">DCC39_08130</name>
</gene>
<dbReference type="EMBL" id="QCZG01000013">
    <property type="protein sequence ID" value="PWA12039.1"/>
    <property type="molecule type" value="Genomic_DNA"/>
</dbReference>
<dbReference type="InterPro" id="IPR036661">
    <property type="entry name" value="Luciferase-like_sf"/>
</dbReference>
<dbReference type="PANTHER" id="PTHR30137:SF6">
    <property type="entry name" value="LUCIFERASE-LIKE MONOOXYGENASE"/>
    <property type="match status" value="1"/>
</dbReference>
<dbReference type="SUPFAM" id="SSF51679">
    <property type="entry name" value="Bacterial luciferase-like"/>
    <property type="match status" value="1"/>
</dbReference>
<dbReference type="AlphaFoldDB" id="A0A2U1K4G4"/>
<dbReference type="GO" id="GO:0005829">
    <property type="term" value="C:cytosol"/>
    <property type="evidence" value="ECO:0007669"/>
    <property type="project" value="TreeGrafter"/>
</dbReference>
<proteinExistence type="predicted"/>
<feature type="domain" description="Luciferase-like" evidence="2">
    <location>
        <begin position="22"/>
        <end position="302"/>
    </location>
</feature>
<evidence type="ECO:0000259" key="2">
    <source>
        <dbReference type="Pfam" id="PF00296"/>
    </source>
</evidence>
<dbReference type="GO" id="GO:0016705">
    <property type="term" value="F:oxidoreductase activity, acting on paired donors, with incorporation or reduction of molecular oxygen"/>
    <property type="evidence" value="ECO:0007669"/>
    <property type="project" value="InterPro"/>
</dbReference>
<sequence length="334" mass="36788">MSTLTFHNVPLSVLDLSPILSGGTAADSFRNTLDLAQHAERLGYNRYWLAEHHNMPGIGSSATSVLIGYVAGGTSSIRVGSGGIMLPNHAPLVIAEQFGTLESLYPGRIDLGLGRAPGTDQMTMFALRRNHMSDGSDFPEQLAELRSYFERDDTGRRRVRAFPGEGLNIPIWLLGSSGFSARLSAQLGLPFSFASHFAAENTMPALEIYRSHFEPSEVLENPYAMLGVNVIAADTDAEAERLSTSMQQQFLNLIRNTPMPLQPPVESMEGLYTEFEKAALQQRLNSSIVGGPEKVRKELTAFIERTKADELIINTQIYDHEARLRSYEILSKLG</sequence>
<accession>A0A2U1K4G4</accession>
<dbReference type="NCBIfam" id="TIGR03558">
    <property type="entry name" value="oxido_grp_1"/>
    <property type="match status" value="1"/>
</dbReference>
<comment type="similarity">
    <text evidence="1">To bacterial alkanal monooxygenase alpha and beta chains.</text>
</comment>
<name>A0A2U1K4G4_9BACI</name>
<dbReference type="Gene3D" id="3.20.20.30">
    <property type="entry name" value="Luciferase-like domain"/>
    <property type="match status" value="1"/>
</dbReference>
<dbReference type="InterPro" id="IPR019949">
    <property type="entry name" value="CmoO-like"/>
</dbReference>
<organism evidence="3 4">
    <name type="scientific">Pueribacillus theae</name>
    <dbReference type="NCBI Taxonomy" id="2171751"/>
    <lineage>
        <taxon>Bacteria</taxon>
        <taxon>Bacillati</taxon>
        <taxon>Bacillota</taxon>
        <taxon>Bacilli</taxon>
        <taxon>Bacillales</taxon>
        <taxon>Bacillaceae</taxon>
        <taxon>Pueribacillus</taxon>
    </lineage>
</organism>
<keyword evidence="4" id="KW-1185">Reference proteome</keyword>
<protein>
    <submittedName>
        <fullName evidence="3">LLM class flavin-dependent oxidoreductase</fullName>
    </submittedName>
</protein>
<dbReference type="InterPro" id="IPR011251">
    <property type="entry name" value="Luciferase-like_dom"/>
</dbReference>
<evidence type="ECO:0000313" key="4">
    <source>
        <dbReference type="Proteomes" id="UP000245998"/>
    </source>
</evidence>
<dbReference type="CDD" id="cd00347">
    <property type="entry name" value="Flavin_utilizing_monoxygenases"/>
    <property type="match status" value="1"/>
</dbReference>
<dbReference type="RefSeq" id="WP_116554397.1">
    <property type="nucleotide sequence ID" value="NZ_QCZG01000013.1"/>
</dbReference>
<comment type="caution">
    <text evidence="3">The sequence shown here is derived from an EMBL/GenBank/DDBJ whole genome shotgun (WGS) entry which is preliminary data.</text>
</comment>
<dbReference type="Pfam" id="PF00296">
    <property type="entry name" value="Bac_luciferase"/>
    <property type="match status" value="1"/>
</dbReference>
<dbReference type="PANTHER" id="PTHR30137">
    <property type="entry name" value="LUCIFERASE-LIKE MONOOXYGENASE"/>
    <property type="match status" value="1"/>
</dbReference>
<reference evidence="3 4" key="1">
    <citation type="submission" date="2018-04" db="EMBL/GenBank/DDBJ databases">
        <title>Camelliibacillus theae gen. nov., sp. nov., isolated from Pu'er tea.</title>
        <authorList>
            <person name="Niu L."/>
        </authorList>
    </citation>
    <scope>NUCLEOTIDE SEQUENCE [LARGE SCALE GENOMIC DNA]</scope>
    <source>
        <strain evidence="3 4">T8</strain>
    </source>
</reference>
<dbReference type="FunFam" id="3.20.20.30:FF:000002">
    <property type="entry name" value="LLM class flavin-dependent oxidoreductase"/>
    <property type="match status" value="1"/>
</dbReference>
<dbReference type="Proteomes" id="UP000245998">
    <property type="component" value="Unassembled WGS sequence"/>
</dbReference>